<proteinExistence type="predicted"/>
<sequence length="73" mass="8270">MLLPLISLCGMDGFTLLPHSNTAKYCFLSFLVPSSYSHLPPFQIQLKILQFNNVDCVISTYQIAPCFLYYSCV</sequence>
<dbReference type="AlphaFoldDB" id="A0A0A9CEU2"/>
<protein>
    <submittedName>
        <fullName evidence="1">Pdi3</fullName>
    </submittedName>
</protein>
<evidence type="ECO:0000313" key="1">
    <source>
        <dbReference type="EMBL" id="JAD74839.1"/>
    </source>
</evidence>
<dbReference type="EMBL" id="GBRH01223056">
    <property type="protein sequence ID" value="JAD74839.1"/>
    <property type="molecule type" value="Transcribed_RNA"/>
</dbReference>
<name>A0A0A9CEU2_ARUDO</name>
<reference evidence="1" key="2">
    <citation type="journal article" date="2015" name="Data Brief">
        <title>Shoot transcriptome of the giant reed, Arundo donax.</title>
        <authorList>
            <person name="Barrero R.A."/>
            <person name="Guerrero F.D."/>
            <person name="Moolhuijzen P."/>
            <person name="Goolsby J.A."/>
            <person name="Tidwell J."/>
            <person name="Bellgard S.E."/>
            <person name="Bellgard M.I."/>
        </authorList>
    </citation>
    <scope>NUCLEOTIDE SEQUENCE</scope>
    <source>
        <tissue evidence="1">Shoot tissue taken approximately 20 cm above the soil surface</tissue>
    </source>
</reference>
<organism evidence="1">
    <name type="scientific">Arundo donax</name>
    <name type="common">Giant reed</name>
    <name type="synonym">Donax arundinaceus</name>
    <dbReference type="NCBI Taxonomy" id="35708"/>
    <lineage>
        <taxon>Eukaryota</taxon>
        <taxon>Viridiplantae</taxon>
        <taxon>Streptophyta</taxon>
        <taxon>Embryophyta</taxon>
        <taxon>Tracheophyta</taxon>
        <taxon>Spermatophyta</taxon>
        <taxon>Magnoliopsida</taxon>
        <taxon>Liliopsida</taxon>
        <taxon>Poales</taxon>
        <taxon>Poaceae</taxon>
        <taxon>PACMAD clade</taxon>
        <taxon>Arundinoideae</taxon>
        <taxon>Arundineae</taxon>
        <taxon>Arundo</taxon>
    </lineage>
</organism>
<accession>A0A0A9CEU2</accession>
<reference evidence="1" key="1">
    <citation type="submission" date="2014-09" db="EMBL/GenBank/DDBJ databases">
        <authorList>
            <person name="Magalhaes I.L.F."/>
            <person name="Oliveira U."/>
            <person name="Santos F.R."/>
            <person name="Vidigal T.H.D.A."/>
            <person name="Brescovit A.D."/>
            <person name="Santos A.J."/>
        </authorList>
    </citation>
    <scope>NUCLEOTIDE SEQUENCE</scope>
    <source>
        <tissue evidence="1">Shoot tissue taken approximately 20 cm above the soil surface</tissue>
    </source>
</reference>